<dbReference type="GO" id="GO:0008374">
    <property type="term" value="F:O-acyltransferase activity"/>
    <property type="evidence" value="ECO:0007669"/>
    <property type="project" value="InterPro"/>
</dbReference>
<accession>A0AAV8Y0J5</accession>
<feature type="transmembrane region" description="Helical" evidence="1">
    <location>
        <begin position="20"/>
        <end position="43"/>
    </location>
</feature>
<evidence type="ECO:0000313" key="3">
    <source>
        <dbReference type="EMBL" id="KAJ8944328.1"/>
    </source>
</evidence>
<dbReference type="PANTHER" id="PTHR31650">
    <property type="entry name" value="O-ACYLTRANSFERASE (WSD1-LIKE) FAMILY PROTEIN"/>
    <property type="match status" value="1"/>
</dbReference>
<feature type="domain" description="O-acyltransferase WSD1 C-terminal" evidence="2">
    <location>
        <begin position="375"/>
        <end position="476"/>
    </location>
</feature>
<dbReference type="EMBL" id="JAPWTK010000257">
    <property type="protein sequence ID" value="KAJ8944328.1"/>
    <property type="molecule type" value="Genomic_DNA"/>
</dbReference>
<evidence type="ECO:0000259" key="2">
    <source>
        <dbReference type="Pfam" id="PF06974"/>
    </source>
</evidence>
<dbReference type="GO" id="GO:0005886">
    <property type="term" value="C:plasma membrane"/>
    <property type="evidence" value="ECO:0007669"/>
    <property type="project" value="TreeGrafter"/>
</dbReference>
<comment type="caution">
    <text evidence="3">The sequence shown here is derived from an EMBL/GenBank/DDBJ whole genome shotgun (WGS) entry which is preliminary data.</text>
</comment>
<protein>
    <recommendedName>
        <fullName evidence="2">O-acyltransferase WSD1 C-terminal domain-containing protein</fullName>
    </recommendedName>
</protein>
<gene>
    <name evidence="3" type="ORF">NQ318_016135</name>
</gene>
<keyword evidence="4" id="KW-1185">Reference proteome</keyword>
<sequence>MEKQKTNRIFLYYTRGFILGIFYCLSCMSLPLIIIIMAIFMVLKQIVEMILMLKYKDTFGGILDSADAIWAVEDVSKTVINIVFQINVNTSQNLAQQIKTKFFEKVFQHPESFPKLTSIRRREMGFNFLMKNQVTIEDCISSFDFNIKNEYLSETTLNEVISEYSNRPLPKQNSALWEIIVSPIPMDMKQNEKEARSFPVMLRCCHIVGDGLAITNFLLRTLSNNCHELNINIFQNAVRSNKPISNNGTFFCYRIKLKSLLKSISNNIVSIFMAPAVILYETHLRKYDSNALHNSQLSGDKILVSAVEREKQLIPLVKKIKNAIGATFSEVVLTAVSGSLSEYFEHTSNIAPNFATTVLTILMSLPSLDEKPVLQNQFSVALLDLPVLVESNSMIERLQTVIDQMDKLRKSPETQINYWVFKWFSGIIPHPVLRLLNMSAATMSFSSVPGPQKVSILEGYGVENVIFYTPHRGTTAFSHEIGVLPRRRESRDIGKDQSVAWVCRGVGFSILTYDDRFQIGLTVDKAIISSTHKAQLIVDGIFKHINLLAEELSITH</sequence>
<dbReference type="InterPro" id="IPR045034">
    <property type="entry name" value="O-acyltransferase_WSD1-like"/>
</dbReference>
<dbReference type="GO" id="GO:0019432">
    <property type="term" value="P:triglyceride biosynthetic process"/>
    <property type="evidence" value="ECO:0007669"/>
    <property type="project" value="TreeGrafter"/>
</dbReference>
<evidence type="ECO:0000256" key="1">
    <source>
        <dbReference type="SAM" id="Phobius"/>
    </source>
</evidence>
<reference evidence="3" key="1">
    <citation type="journal article" date="2023" name="Insect Mol. Biol.">
        <title>Genome sequencing provides insights into the evolution of gene families encoding plant cell wall-degrading enzymes in longhorned beetles.</title>
        <authorList>
            <person name="Shin N.R."/>
            <person name="Okamura Y."/>
            <person name="Kirsch R."/>
            <person name="Pauchet Y."/>
        </authorList>
    </citation>
    <scope>NUCLEOTIDE SEQUENCE</scope>
    <source>
        <strain evidence="3">AMC_N1</strain>
    </source>
</reference>
<dbReference type="InterPro" id="IPR009721">
    <property type="entry name" value="O-acyltransferase_WSD1_C"/>
</dbReference>
<dbReference type="PROSITE" id="PS50007">
    <property type="entry name" value="PIPLC_X_DOMAIN"/>
    <property type="match status" value="1"/>
</dbReference>
<dbReference type="Pfam" id="PF06974">
    <property type="entry name" value="WS_DGAT_C"/>
    <property type="match status" value="1"/>
</dbReference>
<proteinExistence type="predicted"/>
<name>A0AAV8Y0J5_9CUCU</name>
<dbReference type="PANTHER" id="PTHR31650:SF1">
    <property type="entry name" value="WAX ESTER SYNTHASE_DIACYLGLYCEROL ACYLTRANSFERASE 4-RELATED"/>
    <property type="match status" value="1"/>
</dbReference>
<keyword evidence="1" id="KW-1133">Transmembrane helix</keyword>
<dbReference type="Proteomes" id="UP001162162">
    <property type="component" value="Unassembled WGS sequence"/>
</dbReference>
<organism evidence="3 4">
    <name type="scientific">Aromia moschata</name>
    <dbReference type="NCBI Taxonomy" id="1265417"/>
    <lineage>
        <taxon>Eukaryota</taxon>
        <taxon>Metazoa</taxon>
        <taxon>Ecdysozoa</taxon>
        <taxon>Arthropoda</taxon>
        <taxon>Hexapoda</taxon>
        <taxon>Insecta</taxon>
        <taxon>Pterygota</taxon>
        <taxon>Neoptera</taxon>
        <taxon>Endopterygota</taxon>
        <taxon>Coleoptera</taxon>
        <taxon>Polyphaga</taxon>
        <taxon>Cucujiformia</taxon>
        <taxon>Chrysomeloidea</taxon>
        <taxon>Cerambycidae</taxon>
        <taxon>Cerambycinae</taxon>
        <taxon>Callichromatini</taxon>
        <taxon>Aromia</taxon>
    </lineage>
</organism>
<dbReference type="AlphaFoldDB" id="A0AAV8Y0J5"/>
<evidence type="ECO:0000313" key="4">
    <source>
        <dbReference type="Proteomes" id="UP001162162"/>
    </source>
</evidence>
<keyword evidence="1" id="KW-0812">Transmembrane</keyword>
<keyword evidence="1" id="KW-0472">Membrane</keyword>